<keyword evidence="5" id="KW-1185">Reference proteome</keyword>
<evidence type="ECO:0000256" key="1">
    <source>
        <dbReference type="SAM" id="MobiDB-lite"/>
    </source>
</evidence>
<reference evidence="4 5" key="1">
    <citation type="submission" date="2015-11" db="EMBL/GenBank/DDBJ databases">
        <title>Draft Genome Sequence of the Type Strain Trueperella bernardiae LCDC 89-0504T, Isolated from Blood Culture.</title>
        <authorList>
            <person name="Bernier A.-M."/>
            <person name="Bernard K."/>
        </authorList>
    </citation>
    <scope>NUCLEOTIDE SEQUENCE [LARGE SCALE GENOMIC DNA]</scope>
    <source>
        <strain evidence="4 5">LCDC 89-0504</strain>
    </source>
</reference>
<accession>A0A0W1KK29</accession>
<protein>
    <submittedName>
        <fullName evidence="4">VanW like protein</fullName>
    </submittedName>
</protein>
<dbReference type="InterPro" id="IPR007391">
    <property type="entry name" value="Vancomycin_resist_VanW"/>
</dbReference>
<dbReference type="EMBL" id="LNIZ01000004">
    <property type="protein sequence ID" value="KTF04131.1"/>
    <property type="molecule type" value="Genomic_DNA"/>
</dbReference>
<dbReference type="PANTHER" id="PTHR35788:SF1">
    <property type="entry name" value="EXPORTED PROTEIN"/>
    <property type="match status" value="1"/>
</dbReference>
<comment type="caution">
    <text evidence="4">The sequence shown here is derived from an EMBL/GenBank/DDBJ whole genome shotgun (WGS) entry which is preliminary data.</text>
</comment>
<feature type="region of interest" description="Disordered" evidence="1">
    <location>
        <begin position="1"/>
        <end position="81"/>
    </location>
</feature>
<dbReference type="Proteomes" id="UP000054404">
    <property type="component" value="Unassembled WGS sequence"/>
</dbReference>
<dbReference type="PATRIC" id="fig|59561.3.peg.1097"/>
<name>A0A0W1KK29_9ACTO</name>
<dbReference type="RefSeq" id="WP_143602036.1">
    <property type="nucleotide sequence ID" value="NZ_LGYI01000003.1"/>
</dbReference>
<dbReference type="OrthoDB" id="9813301at2"/>
<feature type="region of interest" description="Disordered" evidence="1">
    <location>
        <begin position="115"/>
        <end position="139"/>
    </location>
</feature>
<feature type="compositionally biased region" description="Low complexity" evidence="1">
    <location>
        <begin position="31"/>
        <end position="61"/>
    </location>
</feature>
<dbReference type="PANTHER" id="PTHR35788">
    <property type="entry name" value="EXPORTED PROTEIN-RELATED"/>
    <property type="match status" value="1"/>
</dbReference>
<gene>
    <name evidence="4" type="ORF">AQZ59_01107</name>
</gene>
<organism evidence="4 5">
    <name type="scientific">Trueperella bernardiae</name>
    <dbReference type="NCBI Taxonomy" id="59561"/>
    <lineage>
        <taxon>Bacteria</taxon>
        <taxon>Bacillati</taxon>
        <taxon>Actinomycetota</taxon>
        <taxon>Actinomycetes</taxon>
        <taxon>Actinomycetales</taxon>
        <taxon>Actinomycetaceae</taxon>
        <taxon>Trueperella</taxon>
    </lineage>
</organism>
<dbReference type="InterPro" id="IPR052913">
    <property type="entry name" value="Glycopeptide_resist_protein"/>
</dbReference>
<evidence type="ECO:0000313" key="5">
    <source>
        <dbReference type="Proteomes" id="UP000054404"/>
    </source>
</evidence>
<dbReference type="Pfam" id="PF04294">
    <property type="entry name" value="VanW"/>
    <property type="match status" value="1"/>
</dbReference>
<proteinExistence type="predicted"/>
<keyword evidence="2" id="KW-0472">Membrane</keyword>
<dbReference type="Pfam" id="PF12229">
    <property type="entry name" value="PG_binding_4"/>
    <property type="match status" value="1"/>
</dbReference>
<keyword evidence="2" id="KW-1133">Transmembrane helix</keyword>
<feature type="transmembrane region" description="Helical" evidence="2">
    <location>
        <begin position="145"/>
        <end position="164"/>
    </location>
</feature>
<sequence>MADNQDDNLVDAWRRRLGDESTDEANGADSAGATAAETPAGEPAGEQAGAEQETQAMEAAQRPTEAMGAADPAQTQAMGATEAGQFAATEQFAQTEHFAGPADAEETARFDTNPAPAFVPAGEPASEPAESEGEAVKKKRRKWPWVAATVVLLGGAYTGAAYAYQDKIPSNTSISGVQVGGMNEAQARETLASGLQDVLATPRQVGVAGDDKSDAVNPGNIALEIDYDKTFHGLTVFSLDPRRLWAHISGAANVDAVLTADQASLDSEVARLGEVFKQDPANAELAIVDAATQVTDAKEGRSLDTSAAGETILGNWLAGDAPIELPTTTVDPEVSTQDMQDFATSSVDPLLSDKISITVKDSLVELQPAQTADLMSVTTAEGKASLVVDKDKLNAVIQEAVGDVLGTPKDATIAIMDGAPKITPSESGESVDAEQIATALLALPQGTDRTVVAEVTVQEPKFTTEAAEKMGIKEVVSEISTPLTNDSVRTTNLVVGTRMVNNTLVKPGEEFNLEEALGPIDEAHGFVSSGVVSNGFNSTALGGGLSQLSTNTFNIGYRAGMVDVAHKPHSKYFSRYPMGLESTLWSGQIEMIWKNNTPYGALVEAWVADGRVYTRLWSTHYWDVEVWQGQPYNYVQPETKTNPARDCEASPAGGPGFTVTVGRVVKLNGEVHEDSQYTWTYQPVHAVKCG</sequence>
<dbReference type="InterPro" id="IPR022029">
    <property type="entry name" value="YoaR-like_PG-bd"/>
</dbReference>
<keyword evidence="2" id="KW-0812">Transmembrane</keyword>
<dbReference type="STRING" id="59561.AQZ59_01107"/>
<evidence type="ECO:0000256" key="2">
    <source>
        <dbReference type="SAM" id="Phobius"/>
    </source>
</evidence>
<evidence type="ECO:0000259" key="3">
    <source>
        <dbReference type="Pfam" id="PF12229"/>
    </source>
</evidence>
<dbReference type="AlphaFoldDB" id="A0A0W1KK29"/>
<feature type="domain" description="YoaR-like putative peptidoglycan binding" evidence="3">
    <location>
        <begin position="379"/>
        <end position="442"/>
    </location>
</feature>
<evidence type="ECO:0000313" key="4">
    <source>
        <dbReference type="EMBL" id="KTF04131.1"/>
    </source>
</evidence>